<keyword evidence="1" id="KW-0175">Coiled coil</keyword>
<dbReference type="Proteomes" id="UP001189429">
    <property type="component" value="Unassembled WGS sequence"/>
</dbReference>
<protein>
    <recommendedName>
        <fullName evidence="5">Kinetochore protein Spc24</fullName>
    </recommendedName>
</protein>
<evidence type="ECO:0000256" key="1">
    <source>
        <dbReference type="SAM" id="Coils"/>
    </source>
</evidence>
<comment type="caution">
    <text evidence="3">The sequence shown here is derived from an EMBL/GenBank/DDBJ whole genome shotgun (WGS) entry which is preliminary data.</text>
</comment>
<keyword evidence="4" id="KW-1185">Reference proteome</keyword>
<evidence type="ECO:0008006" key="5">
    <source>
        <dbReference type="Google" id="ProtNLM"/>
    </source>
</evidence>
<feature type="region of interest" description="Disordered" evidence="2">
    <location>
        <begin position="22"/>
        <end position="119"/>
    </location>
</feature>
<evidence type="ECO:0000256" key="2">
    <source>
        <dbReference type="SAM" id="MobiDB-lite"/>
    </source>
</evidence>
<evidence type="ECO:0000313" key="4">
    <source>
        <dbReference type="Proteomes" id="UP001189429"/>
    </source>
</evidence>
<feature type="compositionally biased region" description="Basic and acidic residues" evidence="2">
    <location>
        <begin position="22"/>
        <end position="35"/>
    </location>
</feature>
<evidence type="ECO:0000313" key="3">
    <source>
        <dbReference type="EMBL" id="CAK0814153.1"/>
    </source>
</evidence>
<reference evidence="3" key="1">
    <citation type="submission" date="2023-10" db="EMBL/GenBank/DDBJ databases">
        <authorList>
            <person name="Chen Y."/>
            <person name="Shah S."/>
            <person name="Dougan E. K."/>
            <person name="Thang M."/>
            <person name="Chan C."/>
        </authorList>
    </citation>
    <scope>NUCLEOTIDE SEQUENCE [LARGE SCALE GENOMIC DNA]</scope>
</reference>
<proteinExistence type="predicted"/>
<dbReference type="EMBL" id="CAUYUJ010005558">
    <property type="protein sequence ID" value="CAK0814153.1"/>
    <property type="molecule type" value="Genomic_DNA"/>
</dbReference>
<accession>A0ABN9R702</accession>
<feature type="coiled-coil region" evidence="1">
    <location>
        <begin position="176"/>
        <end position="210"/>
    </location>
</feature>
<feature type="compositionally biased region" description="Low complexity" evidence="2">
    <location>
        <begin position="36"/>
        <end position="56"/>
    </location>
</feature>
<organism evidence="3 4">
    <name type="scientific">Prorocentrum cordatum</name>
    <dbReference type="NCBI Taxonomy" id="2364126"/>
    <lineage>
        <taxon>Eukaryota</taxon>
        <taxon>Sar</taxon>
        <taxon>Alveolata</taxon>
        <taxon>Dinophyceae</taxon>
        <taxon>Prorocentrales</taxon>
        <taxon>Prorocentraceae</taxon>
        <taxon>Prorocentrum</taxon>
    </lineage>
</organism>
<name>A0ABN9R702_9DINO</name>
<sequence length="296" mass="31891">MQASGGSGEQSLLHAKLATLRRDVEGLGVDGRRAAAEPPSRRAAAASPHGGSPAPARGGGAEAAALREELAALESATTKTSERPPSNPTRVLPNLWEQSGSPPSELHEELTGAQREPAQAGLWQRRYEEAQRRGDAHELALRELRLEGEGRGREATLLQQYLRKLEDEASIRDEQRRRLLQDAEQLSEKLRFSEAARRRLEAQMHELEDGFARCVGRITRARAAGVVNASLGDDKPVARFAVLRAAEADDGAAVLEFFEEPDSAWEITSLDLSPEAGPAGEAARAIVEDQGAAACC</sequence>
<gene>
    <name evidence="3" type="ORF">PCOR1329_LOCUS17835</name>
</gene>